<keyword evidence="2" id="KW-0808">Transferase</keyword>
<dbReference type="PANTHER" id="PTHR13943:SF77">
    <property type="entry name" value="LRAT DOMAIN-CONTAINING PROTEIN"/>
    <property type="match status" value="1"/>
</dbReference>
<dbReference type="InterPro" id="IPR038765">
    <property type="entry name" value="Papain-like_cys_pep_sf"/>
</dbReference>
<keyword evidence="6" id="KW-1185">Reference proteome</keyword>
<comment type="similarity">
    <text evidence="1">Belongs to the H-rev107 family.</text>
</comment>
<evidence type="ECO:0000256" key="2">
    <source>
        <dbReference type="ARBA" id="ARBA00022679"/>
    </source>
</evidence>
<dbReference type="InterPro" id="IPR007053">
    <property type="entry name" value="LRAT_dom"/>
</dbReference>
<dbReference type="GO" id="GO:0070292">
    <property type="term" value="P:N-acylphosphatidylethanolamine metabolic process"/>
    <property type="evidence" value="ECO:0007669"/>
    <property type="project" value="TreeGrafter"/>
</dbReference>
<evidence type="ECO:0000256" key="4">
    <source>
        <dbReference type="ARBA" id="ARBA00023098"/>
    </source>
</evidence>
<protein>
    <submittedName>
        <fullName evidence="7">LRAT domain-containing protein</fullName>
    </submittedName>
</protein>
<keyword evidence="4" id="KW-0443">Lipid metabolism</keyword>
<dbReference type="SUPFAM" id="SSF54001">
    <property type="entry name" value="Cysteine proteinases"/>
    <property type="match status" value="1"/>
</dbReference>
<name>A0A914P819_9BILA</name>
<dbReference type="PROSITE" id="PS51934">
    <property type="entry name" value="LRAT"/>
    <property type="match status" value="1"/>
</dbReference>
<accession>A0A914P819</accession>
<sequence>MFSKTSDAMSASDLIEKELLYHGDMIQFGVPEGWGKIHHWAIYMGDGQIIHHTTHDNSFAFSQNSPNSKCRCVGIYEDSLVEYAKNQLVRKHNWADNGYQITYGIWPFLSYKHVYPTVRNPYDIVEVADEYYKGIRKIGTYHGLSNNCEIFATLCRYDVEKGFTGQTLGHGLRNSLWDPHP</sequence>
<dbReference type="GO" id="GO:0005737">
    <property type="term" value="C:cytoplasm"/>
    <property type="evidence" value="ECO:0007669"/>
    <property type="project" value="TreeGrafter"/>
</dbReference>
<dbReference type="WBParaSite" id="PDA_v2.g14180.t1">
    <property type="protein sequence ID" value="PDA_v2.g14180.t1"/>
    <property type="gene ID" value="PDA_v2.g14180"/>
</dbReference>
<feature type="domain" description="LRAT" evidence="5">
    <location>
        <begin position="29"/>
        <end position="164"/>
    </location>
</feature>
<reference evidence="7" key="1">
    <citation type="submission" date="2022-11" db="UniProtKB">
        <authorList>
            <consortium name="WormBaseParasite"/>
        </authorList>
    </citation>
    <scope>IDENTIFICATION</scope>
</reference>
<dbReference type="Pfam" id="PF04970">
    <property type="entry name" value="LRAT"/>
    <property type="match status" value="1"/>
</dbReference>
<dbReference type="InterPro" id="IPR051496">
    <property type="entry name" value="H-rev107_PLA/AT"/>
</dbReference>
<evidence type="ECO:0000313" key="7">
    <source>
        <dbReference type="WBParaSite" id="PDA_v2.g14180.t1"/>
    </source>
</evidence>
<evidence type="ECO:0000259" key="5">
    <source>
        <dbReference type="PROSITE" id="PS51934"/>
    </source>
</evidence>
<dbReference type="Proteomes" id="UP000887578">
    <property type="component" value="Unplaced"/>
</dbReference>
<dbReference type="GO" id="GO:0004623">
    <property type="term" value="F:phospholipase A2 activity"/>
    <property type="evidence" value="ECO:0007669"/>
    <property type="project" value="TreeGrafter"/>
</dbReference>
<keyword evidence="3" id="KW-0378">Hydrolase</keyword>
<dbReference type="GO" id="GO:0008970">
    <property type="term" value="F:phospholipase A1 activity"/>
    <property type="evidence" value="ECO:0007669"/>
    <property type="project" value="TreeGrafter"/>
</dbReference>
<evidence type="ECO:0000313" key="6">
    <source>
        <dbReference type="Proteomes" id="UP000887578"/>
    </source>
</evidence>
<organism evidence="6 7">
    <name type="scientific">Panagrolaimus davidi</name>
    <dbReference type="NCBI Taxonomy" id="227884"/>
    <lineage>
        <taxon>Eukaryota</taxon>
        <taxon>Metazoa</taxon>
        <taxon>Ecdysozoa</taxon>
        <taxon>Nematoda</taxon>
        <taxon>Chromadorea</taxon>
        <taxon>Rhabditida</taxon>
        <taxon>Tylenchina</taxon>
        <taxon>Panagrolaimomorpha</taxon>
        <taxon>Panagrolaimoidea</taxon>
        <taxon>Panagrolaimidae</taxon>
        <taxon>Panagrolaimus</taxon>
    </lineage>
</organism>
<evidence type="ECO:0000256" key="1">
    <source>
        <dbReference type="ARBA" id="ARBA00007824"/>
    </source>
</evidence>
<proteinExistence type="inferred from homology"/>
<dbReference type="PANTHER" id="PTHR13943">
    <property type="entry name" value="HRAS-LIKE SUPPRESSOR - RELATED"/>
    <property type="match status" value="1"/>
</dbReference>
<evidence type="ECO:0000256" key="3">
    <source>
        <dbReference type="ARBA" id="ARBA00022801"/>
    </source>
</evidence>
<dbReference type="GO" id="GO:0016410">
    <property type="term" value="F:N-acyltransferase activity"/>
    <property type="evidence" value="ECO:0007669"/>
    <property type="project" value="TreeGrafter"/>
</dbReference>
<dbReference type="AlphaFoldDB" id="A0A914P819"/>
<dbReference type="Gene3D" id="3.90.1720.10">
    <property type="entry name" value="endopeptidase domain like (from Nostoc punctiforme)"/>
    <property type="match status" value="1"/>
</dbReference>